<protein>
    <submittedName>
        <fullName evidence="7">O-antigen export protein</fullName>
    </submittedName>
</protein>
<evidence type="ECO:0000313" key="8">
    <source>
        <dbReference type="Proteomes" id="UP001500968"/>
    </source>
</evidence>
<feature type="transmembrane region" description="Helical" evidence="6">
    <location>
        <begin position="263"/>
        <end position="281"/>
    </location>
</feature>
<evidence type="ECO:0000256" key="6">
    <source>
        <dbReference type="SAM" id="Phobius"/>
    </source>
</evidence>
<dbReference type="Proteomes" id="UP001500968">
    <property type="component" value="Unassembled WGS sequence"/>
</dbReference>
<accession>A0ABP7U0A8</accession>
<dbReference type="RefSeq" id="WP_324689471.1">
    <property type="nucleotide sequence ID" value="NZ_BAABCR010000015.1"/>
</dbReference>
<feature type="transmembrane region" description="Helical" evidence="6">
    <location>
        <begin position="79"/>
        <end position="98"/>
    </location>
</feature>
<feature type="transmembrane region" description="Helical" evidence="6">
    <location>
        <begin position="368"/>
        <end position="387"/>
    </location>
</feature>
<evidence type="ECO:0000256" key="3">
    <source>
        <dbReference type="ARBA" id="ARBA00022692"/>
    </source>
</evidence>
<reference evidence="8" key="1">
    <citation type="journal article" date="2019" name="Int. J. Syst. Evol. Microbiol.">
        <title>The Global Catalogue of Microorganisms (GCM) 10K type strain sequencing project: providing services to taxonomists for standard genome sequencing and annotation.</title>
        <authorList>
            <consortium name="The Broad Institute Genomics Platform"/>
            <consortium name="The Broad Institute Genome Sequencing Center for Infectious Disease"/>
            <person name="Wu L."/>
            <person name="Ma J."/>
        </authorList>
    </citation>
    <scope>NUCLEOTIDE SEQUENCE [LARGE SCALE GENOMIC DNA]</scope>
    <source>
        <strain evidence="8">JCM 17064</strain>
    </source>
</reference>
<evidence type="ECO:0000313" key="7">
    <source>
        <dbReference type="EMBL" id="GAA4033984.1"/>
    </source>
</evidence>
<keyword evidence="4 6" id="KW-1133">Transmembrane helix</keyword>
<feature type="transmembrane region" description="Helical" evidence="6">
    <location>
        <begin position="177"/>
        <end position="200"/>
    </location>
</feature>
<sequence length="426" mass="48656">MSGFYKAFSGLALFVSIPVLIHYLGNTSYGVWVLVFTLFQWVLLMDFGLSSVLKTKIPELQHTGNTDLINAYVKSTYKICGYIATGIFLLFVLLFAVLDVKNLLNIDFDSGFVIKLFLLNIFFFCLNFVLNTHKALFVSVHKGKFAEQSIAVTQVSFLLLLIVTTHCFPETAIETKLYLVSFVNGFVSLLINLIYTVYFFKSEKFSLKTKLETPKEYLNSIYRLGMKYMAIQVGGLLLFSSDNYILAYFFGPKEIVPYEVVSKYFQFPLMILLAGMAPLWSKFTKHYLERDAIWIKDAFRKFNYFFIAVLIGIIVFTVLARPVMGIWISKDFNPPLLLLIFVAVMTALRIFTAFYGYFFNGIGNLRSYLLLLSGSVLIKLPLSYLFIKLDFGISSVVIASSCCLLIWSFVQPMEAYKIVSDLKKHE</sequence>
<comment type="caution">
    <text evidence="7">The sequence shown here is derived from an EMBL/GenBank/DDBJ whole genome shotgun (WGS) entry which is preliminary data.</text>
</comment>
<evidence type="ECO:0000256" key="4">
    <source>
        <dbReference type="ARBA" id="ARBA00022989"/>
    </source>
</evidence>
<gene>
    <name evidence="7" type="ORF">GCM10022386_18300</name>
</gene>
<feature type="transmembrane region" description="Helical" evidence="6">
    <location>
        <begin position="336"/>
        <end position="356"/>
    </location>
</feature>
<feature type="transmembrane region" description="Helical" evidence="6">
    <location>
        <begin position="393"/>
        <end position="410"/>
    </location>
</feature>
<keyword evidence="2" id="KW-1003">Cell membrane</keyword>
<dbReference type="EMBL" id="BAABCR010000015">
    <property type="protein sequence ID" value="GAA4033984.1"/>
    <property type="molecule type" value="Genomic_DNA"/>
</dbReference>
<dbReference type="PANTHER" id="PTHR30250">
    <property type="entry name" value="PST FAMILY PREDICTED COLANIC ACID TRANSPORTER"/>
    <property type="match status" value="1"/>
</dbReference>
<proteinExistence type="predicted"/>
<comment type="subcellular location">
    <subcellularLocation>
        <location evidence="1">Cell membrane</location>
        <topology evidence="1">Multi-pass membrane protein</topology>
    </subcellularLocation>
</comment>
<organism evidence="7 8">
    <name type="scientific">Flavobacterium cheonhonense</name>
    <dbReference type="NCBI Taxonomy" id="706185"/>
    <lineage>
        <taxon>Bacteria</taxon>
        <taxon>Pseudomonadati</taxon>
        <taxon>Bacteroidota</taxon>
        <taxon>Flavobacteriia</taxon>
        <taxon>Flavobacteriales</taxon>
        <taxon>Flavobacteriaceae</taxon>
        <taxon>Flavobacterium</taxon>
    </lineage>
</organism>
<feature type="transmembrane region" description="Helical" evidence="6">
    <location>
        <begin position="7"/>
        <end position="25"/>
    </location>
</feature>
<dbReference type="InterPro" id="IPR050833">
    <property type="entry name" value="Poly_Biosynth_Transport"/>
</dbReference>
<feature type="transmembrane region" description="Helical" evidence="6">
    <location>
        <begin position="228"/>
        <end position="251"/>
    </location>
</feature>
<dbReference type="PANTHER" id="PTHR30250:SF26">
    <property type="entry name" value="PSMA PROTEIN"/>
    <property type="match status" value="1"/>
</dbReference>
<keyword evidence="3 6" id="KW-0812">Transmembrane</keyword>
<feature type="transmembrane region" description="Helical" evidence="6">
    <location>
        <begin position="302"/>
        <end position="324"/>
    </location>
</feature>
<evidence type="ECO:0000256" key="2">
    <source>
        <dbReference type="ARBA" id="ARBA00022475"/>
    </source>
</evidence>
<feature type="transmembrane region" description="Helical" evidence="6">
    <location>
        <begin position="110"/>
        <end position="130"/>
    </location>
</feature>
<feature type="transmembrane region" description="Helical" evidence="6">
    <location>
        <begin position="31"/>
        <end position="53"/>
    </location>
</feature>
<evidence type="ECO:0000256" key="5">
    <source>
        <dbReference type="ARBA" id="ARBA00023136"/>
    </source>
</evidence>
<evidence type="ECO:0000256" key="1">
    <source>
        <dbReference type="ARBA" id="ARBA00004651"/>
    </source>
</evidence>
<feature type="transmembrane region" description="Helical" evidence="6">
    <location>
        <begin position="150"/>
        <end position="171"/>
    </location>
</feature>
<keyword evidence="5 6" id="KW-0472">Membrane</keyword>
<keyword evidence="8" id="KW-1185">Reference proteome</keyword>
<name>A0ABP7U0A8_9FLAO</name>